<name>T1FYF3_HELRO</name>
<dbReference type="OMA" id="KFLRNPY"/>
<comment type="subcellular location">
    <subcellularLocation>
        <location evidence="1">Mitochondrion</location>
    </subcellularLocation>
</comment>
<evidence type="ECO:0000313" key="5">
    <source>
        <dbReference type="Proteomes" id="UP000015101"/>
    </source>
</evidence>
<keyword evidence="2" id="KW-0175">Coiled coil</keyword>
<dbReference type="InterPro" id="IPR019266">
    <property type="entry name" value="Ribosomal_mS27"/>
</dbReference>
<evidence type="ECO:0000256" key="2">
    <source>
        <dbReference type="SAM" id="Coils"/>
    </source>
</evidence>
<dbReference type="AlphaFoldDB" id="T1FYF3"/>
<dbReference type="RefSeq" id="XP_009019421.1">
    <property type="nucleotide sequence ID" value="XM_009021173.1"/>
</dbReference>
<proteinExistence type="predicted"/>
<evidence type="ECO:0000313" key="3">
    <source>
        <dbReference type="EMBL" id="ESO02013.1"/>
    </source>
</evidence>
<feature type="coiled-coil region" evidence="2">
    <location>
        <begin position="219"/>
        <end position="273"/>
    </location>
</feature>
<dbReference type="FunCoup" id="T1FYF3">
    <property type="interactions" value="400"/>
</dbReference>
<evidence type="ECO:0000256" key="1">
    <source>
        <dbReference type="ARBA" id="ARBA00004173"/>
    </source>
</evidence>
<dbReference type="CTD" id="20213851"/>
<dbReference type="EMBL" id="KB096742">
    <property type="protein sequence ID" value="ESO02013.1"/>
    <property type="molecule type" value="Genomic_DNA"/>
</dbReference>
<keyword evidence="5" id="KW-1185">Reference proteome</keyword>
<dbReference type="EMBL" id="AMQM01000774">
    <property type="status" value="NOT_ANNOTATED_CDS"/>
    <property type="molecule type" value="Genomic_DNA"/>
</dbReference>
<dbReference type="HOGENOM" id="CLU_034411_0_0_1"/>
<organism evidence="4 5">
    <name type="scientific">Helobdella robusta</name>
    <name type="common">Californian leech</name>
    <dbReference type="NCBI Taxonomy" id="6412"/>
    <lineage>
        <taxon>Eukaryota</taxon>
        <taxon>Metazoa</taxon>
        <taxon>Spiralia</taxon>
        <taxon>Lophotrochozoa</taxon>
        <taxon>Annelida</taxon>
        <taxon>Clitellata</taxon>
        <taxon>Hirudinea</taxon>
        <taxon>Rhynchobdellida</taxon>
        <taxon>Glossiphoniidae</taxon>
        <taxon>Helobdella</taxon>
    </lineage>
</organism>
<gene>
    <name evidence="4" type="primary">20213851</name>
    <name evidence="3" type="ORF">HELRODRAFT_65965</name>
</gene>
<evidence type="ECO:0008006" key="6">
    <source>
        <dbReference type="Google" id="ProtNLM"/>
    </source>
</evidence>
<dbReference type="GO" id="GO:0005739">
    <property type="term" value="C:mitochondrion"/>
    <property type="evidence" value="ECO:0007669"/>
    <property type="project" value="UniProtKB-SubCell"/>
</dbReference>
<dbReference type="PANTHER" id="PTHR21393">
    <property type="entry name" value="MITOCHONDRIAL 28S RIBOSOMAL PROTEIN S27"/>
    <property type="match status" value="1"/>
</dbReference>
<dbReference type="InParanoid" id="T1FYF3"/>
<sequence>STCHALMRTLKEQGDYERLFKILEDKINYGIFLDDYTCNLLLDHFIHNNLYKEALRIVSDIMLQENFDHVITRSLSYYACHQYIKNLPDIKINAPPKVPDVSVCQKVPYIENPWYDDHFDLYSDILKLGKSLVMLAGSYADVVSRGYLVIGYLLYQKVDKALQVLKCYKEKHDGLMLLEYHAVKNCLVNKGLVQKEDIIDKTLDQIVRDSISSEENNLIQNQKNIYDTWNKERNRLIEDRERQLKIKLKKDEIAKKLIDLTQKEEKLRFYEEKTNMELKISEQPEFPKIKDVVLEEQFVAPPGERKSMEGGKKKSR</sequence>
<dbReference type="STRING" id="6412.T1FYF3"/>
<evidence type="ECO:0000313" key="4">
    <source>
        <dbReference type="EnsemblMetazoa" id="HelroP65965"/>
    </source>
</evidence>
<dbReference type="Gene3D" id="1.25.40.10">
    <property type="entry name" value="Tetratricopeptide repeat domain"/>
    <property type="match status" value="1"/>
</dbReference>
<dbReference type="EMBL" id="AMQM01000773">
    <property type="status" value="NOT_ANNOTATED_CDS"/>
    <property type="molecule type" value="Genomic_DNA"/>
</dbReference>
<dbReference type="PANTHER" id="PTHR21393:SF0">
    <property type="entry name" value="SMALL RIBOSOMAL SUBUNIT PROTEIN MS27"/>
    <property type="match status" value="1"/>
</dbReference>
<dbReference type="Pfam" id="PF10037">
    <property type="entry name" value="MRP-S27"/>
    <property type="match status" value="1"/>
</dbReference>
<dbReference type="Proteomes" id="UP000015101">
    <property type="component" value="Unassembled WGS sequence"/>
</dbReference>
<dbReference type="OrthoDB" id="19830at2759"/>
<reference evidence="4" key="3">
    <citation type="submission" date="2015-06" db="UniProtKB">
        <authorList>
            <consortium name="EnsemblMetazoa"/>
        </authorList>
    </citation>
    <scope>IDENTIFICATION</scope>
</reference>
<dbReference type="EnsemblMetazoa" id="HelroT65965">
    <property type="protein sequence ID" value="HelroP65965"/>
    <property type="gene ID" value="HelroG65965"/>
</dbReference>
<dbReference type="GeneID" id="20213851"/>
<dbReference type="eggNOG" id="KOG4570">
    <property type="taxonomic scope" value="Eukaryota"/>
</dbReference>
<reference evidence="3 5" key="2">
    <citation type="journal article" date="2013" name="Nature">
        <title>Insights into bilaterian evolution from three spiralian genomes.</title>
        <authorList>
            <person name="Simakov O."/>
            <person name="Marletaz F."/>
            <person name="Cho S.J."/>
            <person name="Edsinger-Gonzales E."/>
            <person name="Havlak P."/>
            <person name="Hellsten U."/>
            <person name="Kuo D.H."/>
            <person name="Larsson T."/>
            <person name="Lv J."/>
            <person name="Arendt D."/>
            <person name="Savage R."/>
            <person name="Osoegawa K."/>
            <person name="de Jong P."/>
            <person name="Grimwood J."/>
            <person name="Chapman J.A."/>
            <person name="Shapiro H."/>
            <person name="Aerts A."/>
            <person name="Otillar R.P."/>
            <person name="Terry A.Y."/>
            <person name="Boore J.L."/>
            <person name="Grigoriev I.V."/>
            <person name="Lindberg D.R."/>
            <person name="Seaver E.C."/>
            <person name="Weisblat D.A."/>
            <person name="Putnam N.H."/>
            <person name="Rokhsar D.S."/>
        </authorList>
    </citation>
    <scope>NUCLEOTIDE SEQUENCE</scope>
</reference>
<protein>
    <recommendedName>
        <fullName evidence="6">28S ribosomal protein S27, mitochondrial</fullName>
    </recommendedName>
</protein>
<dbReference type="KEGG" id="hro:HELRODRAFT_65965"/>
<reference evidence="5" key="1">
    <citation type="submission" date="2012-12" db="EMBL/GenBank/DDBJ databases">
        <authorList>
            <person name="Hellsten U."/>
            <person name="Grimwood J."/>
            <person name="Chapman J.A."/>
            <person name="Shapiro H."/>
            <person name="Aerts A."/>
            <person name="Otillar R.P."/>
            <person name="Terry A.Y."/>
            <person name="Boore J.L."/>
            <person name="Simakov O."/>
            <person name="Marletaz F."/>
            <person name="Cho S.-J."/>
            <person name="Edsinger-Gonzales E."/>
            <person name="Havlak P."/>
            <person name="Kuo D.-H."/>
            <person name="Larsson T."/>
            <person name="Lv J."/>
            <person name="Arendt D."/>
            <person name="Savage R."/>
            <person name="Osoegawa K."/>
            <person name="de Jong P."/>
            <person name="Lindberg D.R."/>
            <person name="Seaver E.C."/>
            <person name="Weisblat D.A."/>
            <person name="Putnam N.H."/>
            <person name="Grigoriev I.V."/>
            <person name="Rokhsar D.S."/>
        </authorList>
    </citation>
    <scope>NUCLEOTIDE SEQUENCE</scope>
</reference>
<dbReference type="InterPro" id="IPR034913">
    <property type="entry name" value="mS27/PTCD2"/>
</dbReference>
<dbReference type="InterPro" id="IPR011990">
    <property type="entry name" value="TPR-like_helical_dom_sf"/>
</dbReference>
<accession>T1FYF3</accession>